<keyword evidence="8" id="KW-0472">Membrane</keyword>
<keyword evidence="5" id="KW-0274">FAD</keyword>
<name>A0A1F5LG61_PENAI</name>
<dbReference type="PANTHER" id="PTHR47356:SF2">
    <property type="entry name" value="FAD-BINDING DOMAIN-CONTAINING PROTEIN-RELATED"/>
    <property type="match status" value="1"/>
</dbReference>
<dbReference type="Proteomes" id="UP000177622">
    <property type="component" value="Unassembled WGS sequence"/>
</dbReference>
<dbReference type="InterPro" id="IPR036188">
    <property type="entry name" value="FAD/NAD-bd_sf"/>
</dbReference>
<dbReference type="GeneID" id="34577420"/>
<sequence length="168" mass="18708">MDPGWISHSEKKGLTVEYTCVFGISSPIPGLETGEHINRYGDKFSVITFHGKDGRVFWFIIQKLDHTYVYPDVPRYSTEDAAHLCGKLACVSILRDISVGDLWENRLVASMTALEEGLFETWHFNRVVLLGDSVHKMTPNIGQGANTAIEDAAVLASLIHRLVHVDAI</sequence>
<comment type="similarity">
    <text evidence="2">Belongs to the paxM FAD-dependent monooxygenase family.</text>
</comment>
<dbReference type="OrthoDB" id="10029326at2759"/>
<reference evidence="10 11" key="1">
    <citation type="journal article" date="2016" name="Sci. Rep.">
        <title>Penicillium arizonense, a new, genome sequenced fungal species, reveals a high chemical diversity in secreted metabolites.</title>
        <authorList>
            <person name="Grijseels S."/>
            <person name="Nielsen J.C."/>
            <person name="Randelovic M."/>
            <person name="Nielsen J."/>
            <person name="Nielsen K.F."/>
            <person name="Workman M."/>
            <person name="Frisvad J.C."/>
        </authorList>
    </citation>
    <scope>NUCLEOTIDE SEQUENCE [LARGE SCALE GENOMIC DNA]</scope>
    <source>
        <strain evidence="10 11">CBS 141311</strain>
    </source>
</reference>
<protein>
    <recommendedName>
        <fullName evidence="9">FAD-binding domain-containing protein</fullName>
    </recommendedName>
</protein>
<keyword evidence="3" id="KW-0285">Flavoprotein</keyword>
<evidence type="ECO:0000313" key="10">
    <source>
        <dbReference type="EMBL" id="OGE52192.1"/>
    </source>
</evidence>
<dbReference type="PRINTS" id="PR00420">
    <property type="entry name" value="RNGMNOXGNASE"/>
</dbReference>
<keyword evidence="6" id="KW-1133">Transmembrane helix</keyword>
<proteinExistence type="inferred from homology"/>
<dbReference type="RefSeq" id="XP_022487634.1">
    <property type="nucleotide sequence ID" value="XM_022632686.1"/>
</dbReference>
<organism evidence="10 11">
    <name type="scientific">Penicillium arizonense</name>
    <dbReference type="NCBI Taxonomy" id="1835702"/>
    <lineage>
        <taxon>Eukaryota</taxon>
        <taxon>Fungi</taxon>
        <taxon>Dikarya</taxon>
        <taxon>Ascomycota</taxon>
        <taxon>Pezizomycotina</taxon>
        <taxon>Eurotiomycetes</taxon>
        <taxon>Eurotiomycetidae</taxon>
        <taxon>Eurotiales</taxon>
        <taxon>Aspergillaceae</taxon>
        <taxon>Penicillium</taxon>
    </lineage>
</organism>
<dbReference type="InterPro" id="IPR002938">
    <property type="entry name" value="FAD-bd"/>
</dbReference>
<dbReference type="PANTHER" id="PTHR47356">
    <property type="entry name" value="FAD-DEPENDENT MONOOXYGENASE ASQG-RELATED"/>
    <property type="match status" value="1"/>
</dbReference>
<keyword evidence="4" id="KW-0812">Transmembrane</keyword>
<evidence type="ECO:0000256" key="3">
    <source>
        <dbReference type="ARBA" id="ARBA00022630"/>
    </source>
</evidence>
<evidence type="ECO:0000313" key="11">
    <source>
        <dbReference type="Proteomes" id="UP000177622"/>
    </source>
</evidence>
<evidence type="ECO:0000259" key="9">
    <source>
        <dbReference type="Pfam" id="PF01494"/>
    </source>
</evidence>
<dbReference type="EMBL" id="LXJU01000011">
    <property type="protein sequence ID" value="OGE52192.1"/>
    <property type="molecule type" value="Genomic_DNA"/>
</dbReference>
<feature type="domain" description="FAD-binding" evidence="9">
    <location>
        <begin position="112"/>
        <end position="159"/>
    </location>
</feature>
<evidence type="ECO:0000256" key="2">
    <source>
        <dbReference type="ARBA" id="ARBA00007992"/>
    </source>
</evidence>
<dbReference type="AlphaFoldDB" id="A0A1F5LG61"/>
<dbReference type="Pfam" id="PF01494">
    <property type="entry name" value="FAD_binding_3"/>
    <property type="match status" value="1"/>
</dbReference>
<dbReference type="Gene3D" id="3.50.50.60">
    <property type="entry name" value="FAD/NAD(P)-binding domain"/>
    <property type="match status" value="1"/>
</dbReference>
<evidence type="ECO:0000256" key="1">
    <source>
        <dbReference type="ARBA" id="ARBA00004370"/>
    </source>
</evidence>
<dbReference type="GO" id="GO:0071949">
    <property type="term" value="F:FAD binding"/>
    <property type="evidence" value="ECO:0007669"/>
    <property type="project" value="InterPro"/>
</dbReference>
<accession>A0A1F5LG61</accession>
<comment type="caution">
    <text evidence="10">The sequence shown here is derived from an EMBL/GenBank/DDBJ whole genome shotgun (WGS) entry which is preliminary data.</text>
</comment>
<dbReference type="InterPro" id="IPR050562">
    <property type="entry name" value="FAD_mOase_fung"/>
</dbReference>
<dbReference type="STRING" id="1835702.A0A1F5LG61"/>
<evidence type="ECO:0000256" key="7">
    <source>
        <dbReference type="ARBA" id="ARBA00023002"/>
    </source>
</evidence>
<evidence type="ECO:0000256" key="8">
    <source>
        <dbReference type="ARBA" id="ARBA00023136"/>
    </source>
</evidence>
<evidence type="ECO:0000256" key="5">
    <source>
        <dbReference type="ARBA" id="ARBA00022827"/>
    </source>
</evidence>
<keyword evidence="7" id="KW-0560">Oxidoreductase</keyword>
<keyword evidence="11" id="KW-1185">Reference proteome</keyword>
<dbReference type="SUPFAM" id="SSF51905">
    <property type="entry name" value="FAD/NAD(P)-binding domain"/>
    <property type="match status" value="1"/>
</dbReference>
<evidence type="ECO:0000256" key="6">
    <source>
        <dbReference type="ARBA" id="ARBA00022989"/>
    </source>
</evidence>
<dbReference type="GO" id="GO:0004497">
    <property type="term" value="F:monooxygenase activity"/>
    <property type="evidence" value="ECO:0007669"/>
    <property type="project" value="InterPro"/>
</dbReference>
<dbReference type="GO" id="GO:0016020">
    <property type="term" value="C:membrane"/>
    <property type="evidence" value="ECO:0007669"/>
    <property type="project" value="UniProtKB-SubCell"/>
</dbReference>
<comment type="subcellular location">
    <subcellularLocation>
        <location evidence="1">Membrane</location>
    </subcellularLocation>
</comment>
<evidence type="ECO:0000256" key="4">
    <source>
        <dbReference type="ARBA" id="ARBA00022692"/>
    </source>
</evidence>
<gene>
    <name evidence="10" type="ORF">PENARI_c011G08662</name>
</gene>